<evidence type="ECO:0000256" key="1">
    <source>
        <dbReference type="ARBA" id="ARBA00004651"/>
    </source>
</evidence>
<evidence type="ECO:0000259" key="8">
    <source>
        <dbReference type="PROSITE" id="PS50885"/>
    </source>
</evidence>
<keyword evidence="6" id="KW-0175">Coiled coil</keyword>
<dbReference type="AlphaFoldDB" id="A0A3D9JNV5"/>
<dbReference type="SUPFAM" id="SSF158472">
    <property type="entry name" value="HAMP domain-like"/>
    <property type="match status" value="1"/>
</dbReference>
<dbReference type="InterPro" id="IPR050640">
    <property type="entry name" value="Bact_2-comp_sensor_kinase"/>
</dbReference>
<dbReference type="CDD" id="cd06225">
    <property type="entry name" value="HAMP"/>
    <property type="match status" value="1"/>
</dbReference>
<keyword evidence="7" id="KW-0812">Transmembrane</keyword>
<keyword evidence="3" id="KW-0597">Phosphoprotein</keyword>
<dbReference type="InterPro" id="IPR010559">
    <property type="entry name" value="Sig_transdc_His_kin_internal"/>
</dbReference>
<evidence type="ECO:0000256" key="3">
    <source>
        <dbReference type="ARBA" id="ARBA00022553"/>
    </source>
</evidence>
<feature type="transmembrane region" description="Helical" evidence="7">
    <location>
        <begin position="21"/>
        <end position="41"/>
    </location>
</feature>
<dbReference type="Gene3D" id="6.10.340.10">
    <property type="match status" value="1"/>
</dbReference>
<dbReference type="EMBL" id="QRDZ01000017">
    <property type="protein sequence ID" value="RED75136.1"/>
    <property type="molecule type" value="Genomic_DNA"/>
</dbReference>
<evidence type="ECO:0000313" key="10">
    <source>
        <dbReference type="Proteomes" id="UP000256977"/>
    </source>
</evidence>
<organism evidence="9 10">
    <name type="scientific">Cohnella phaseoli</name>
    <dbReference type="NCBI Taxonomy" id="456490"/>
    <lineage>
        <taxon>Bacteria</taxon>
        <taxon>Bacillati</taxon>
        <taxon>Bacillota</taxon>
        <taxon>Bacilli</taxon>
        <taxon>Bacillales</taxon>
        <taxon>Paenibacillaceae</taxon>
        <taxon>Cohnella</taxon>
    </lineage>
</organism>
<accession>A0A3D9JNV5</accession>
<evidence type="ECO:0000256" key="5">
    <source>
        <dbReference type="ARBA" id="ARBA00023136"/>
    </source>
</evidence>
<evidence type="ECO:0000256" key="4">
    <source>
        <dbReference type="ARBA" id="ARBA00022679"/>
    </source>
</evidence>
<comment type="subcellular location">
    <subcellularLocation>
        <location evidence="1">Cell membrane</location>
        <topology evidence="1">Multi-pass membrane protein</topology>
    </subcellularLocation>
</comment>
<proteinExistence type="predicted"/>
<dbReference type="PANTHER" id="PTHR34220:SF7">
    <property type="entry name" value="SENSOR HISTIDINE KINASE YPDA"/>
    <property type="match status" value="1"/>
</dbReference>
<protein>
    <submittedName>
        <fullName evidence="9">HAMP domain-containing protein</fullName>
    </submittedName>
</protein>
<dbReference type="RefSeq" id="WP_181917831.1">
    <property type="nucleotide sequence ID" value="NZ_QRDZ01000017.1"/>
</dbReference>
<keyword evidence="7" id="KW-1133">Transmembrane helix</keyword>
<dbReference type="SMART" id="SM00304">
    <property type="entry name" value="HAMP"/>
    <property type="match status" value="1"/>
</dbReference>
<dbReference type="GO" id="GO:0005886">
    <property type="term" value="C:plasma membrane"/>
    <property type="evidence" value="ECO:0007669"/>
    <property type="project" value="UniProtKB-SubCell"/>
</dbReference>
<dbReference type="PANTHER" id="PTHR34220">
    <property type="entry name" value="SENSOR HISTIDINE KINASE YPDA"/>
    <property type="match status" value="1"/>
</dbReference>
<evidence type="ECO:0000256" key="2">
    <source>
        <dbReference type="ARBA" id="ARBA00022475"/>
    </source>
</evidence>
<keyword evidence="4" id="KW-0808">Transferase</keyword>
<keyword evidence="5 7" id="KW-0472">Membrane</keyword>
<dbReference type="Proteomes" id="UP000256977">
    <property type="component" value="Unassembled WGS sequence"/>
</dbReference>
<dbReference type="PROSITE" id="PS50885">
    <property type="entry name" value="HAMP"/>
    <property type="match status" value="1"/>
</dbReference>
<keyword evidence="2" id="KW-1003">Cell membrane</keyword>
<dbReference type="Pfam" id="PF06580">
    <property type="entry name" value="His_kinase"/>
    <property type="match status" value="1"/>
</dbReference>
<feature type="coiled-coil region" evidence="6">
    <location>
        <begin position="107"/>
        <end position="134"/>
    </location>
</feature>
<sequence length="574" mass="65427">MGHFMVNLFNLIRSRLFYKMLIIYSLLTLVPLIIVSATFYFRSSQLIGKKATEAAQQELAAAASAIDAPLSAIKKRMLEIGERNVMESYLKLYSQTDANATSDSNRQQLLENTIDALQVELAELKRSVGEFVDNLYVVTPDDQVFGTGGNRPLHYPSAYRLLPFEFDRMPEWAFFSDDKRMACDMKIYESGTDEVLGWLVVTLVPASLQQTFVDFASGTFYITNSDNIILSASHLDEVGRVLDVRGPATLLLIQQKSQYADFHYIRLATPGAGGIVEKQAMFAAAVTFVAWLTVFFVTYYILKRVTAPIQRLTRLMRRAEREEYQLVQDVSTRDEIAMLCHGYNQMVRRTKILIDKNYKNELLVREAELKAIRMYINPHFLYNTLEYISIMSQKPEKAKFVPDIVHNLSSIFRFSITPGEKFVSLETEMAFAEKYLQIHQYRLGERLQYRLALPEMLLQSAVPKLILQPLVENAVIHGIDRLQGGGRIEIEAREEDYKLVIEIRNSVPPEKADGSLSIRQSARKGLGSGLENVNARVRHHFGNVYGVKLSREDEDSITVTLQMPIQLWNETGED</sequence>
<dbReference type="InterPro" id="IPR003660">
    <property type="entry name" value="HAMP_dom"/>
</dbReference>
<dbReference type="SUPFAM" id="SSF55874">
    <property type="entry name" value="ATPase domain of HSP90 chaperone/DNA topoisomerase II/histidine kinase"/>
    <property type="match status" value="1"/>
</dbReference>
<comment type="caution">
    <text evidence="9">The sequence shown here is derived from an EMBL/GenBank/DDBJ whole genome shotgun (WGS) entry which is preliminary data.</text>
</comment>
<evidence type="ECO:0000313" key="9">
    <source>
        <dbReference type="EMBL" id="RED75136.1"/>
    </source>
</evidence>
<reference evidence="9 10" key="1">
    <citation type="submission" date="2018-07" db="EMBL/GenBank/DDBJ databases">
        <title>Genomic Encyclopedia of Type Strains, Phase III (KMG-III): the genomes of soil and plant-associated and newly described type strains.</title>
        <authorList>
            <person name="Whitman W."/>
        </authorList>
    </citation>
    <scope>NUCLEOTIDE SEQUENCE [LARGE SCALE GENOMIC DNA]</scope>
    <source>
        <strain evidence="9 10">CECT 7287</strain>
    </source>
</reference>
<dbReference type="Gene3D" id="3.30.565.10">
    <property type="entry name" value="Histidine kinase-like ATPase, C-terminal domain"/>
    <property type="match status" value="1"/>
</dbReference>
<feature type="domain" description="HAMP" evidence="8">
    <location>
        <begin position="303"/>
        <end position="355"/>
    </location>
</feature>
<feature type="transmembrane region" description="Helical" evidence="7">
    <location>
        <begin position="280"/>
        <end position="302"/>
    </location>
</feature>
<evidence type="ECO:0000256" key="7">
    <source>
        <dbReference type="SAM" id="Phobius"/>
    </source>
</evidence>
<name>A0A3D9JNV5_9BACL</name>
<evidence type="ECO:0000256" key="6">
    <source>
        <dbReference type="SAM" id="Coils"/>
    </source>
</evidence>
<dbReference type="Pfam" id="PF00672">
    <property type="entry name" value="HAMP"/>
    <property type="match status" value="1"/>
</dbReference>
<dbReference type="InterPro" id="IPR036890">
    <property type="entry name" value="HATPase_C_sf"/>
</dbReference>
<keyword evidence="10" id="KW-1185">Reference proteome</keyword>
<dbReference type="GO" id="GO:0000155">
    <property type="term" value="F:phosphorelay sensor kinase activity"/>
    <property type="evidence" value="ECO:0007669"/>
    <property type="project" value="InterPro"/>
</dbReference>
<gene>
    <name evidence="9" type="ORF">DFP98_117108</name>
</gene>